<dbReference type="EMBL" id="JAAIUW010000009">
    <property type="protein sequence ID" value="KAF7816987.1"/>
    <property type="molecule type" value="Genomic_DNA"/>
</dbReference>
<evidence type="ECO:0000259" key="2">
    <source>
        <dbReference type="Pfam" id="PF05678"/>
    </source>
</evidence>
<sequence length="421" mass="46010">MDKSCQSSADSTTTTSSATASSSNGIITTNNLRQLNKLSHKISKPIIRKPTFDSSQNDHCLDHNQPNPPPPVHPQAQQQQHQHQHQPPVYNINKNDFRDVVQKLTGSPAHERISTPPPIQQPKPPSSRLQRIRPPPLAQISNRPPPLLNTAIPRPQPPNFNDASAISSNAASVSNFSGFGRPLAPLSPLPPFPTVHAAAESPVSAYMRYLQNSMSNIDSNSKQFSGFSPLAPLVSPRWNNFAPQQPQPEPQSQVSTMQQGVIPSQTSAMTQSQPLFQLPPSPAPFGCLNSPRSPYPLLSPSLLFSPSSGQLGFPQLPLSPTVPVPSPRWRGGENQQDHRKMLVDMLSGFWNSTLSYNYKDCIGLPSSNIVGESDRQYCSLLTRSVALVGMAVTPILWKSHAPLPSQQLDYLIIIFLGLQIT</sequence>
<protein>
    <submittedName>
        <fullName evidence="3">VQ motif-containing protein 9</fullName>
    </submittedName>
</protein>
<reference evidence="3" key="1">
    <citation type="submission" date="2020-09" db="EMBL/GenBank/DDBJ databases">
        <title>Genome-Enabled Discovery of Anthraquinone Biosynthesis in Senna tora.</title>
        <authorList>
            <person name="Kang S.-H."/>
            <person name="Pandey R.P."/>
            <person name="Lee C.-M."/>
            <person name="Sim J.-S."/>
            <person name="Jeong J.-T."/>
            <person name="Choi B.-S."/>
            <person name="Jung M."/>
            <person name="Ginzburg D."/>
            <person name="Zhao K."/>
            <person name="Won S.Y."/>
            <person name="Oh T.-J."/>
            <person name="Yu Y."/>
            <person name="Kim N.-H."/>
            <person name="Lee O.R."/>
            <person name="Lee T.-H."/>
            <person name="Bashyal P."/>
            <person name="Kim T.-S."/>
            <person name="Lee W.-H."/>
            <person name="Kawkins C."/>
            <person name="Kim C.-K."/>
            <person name="Kim J.S."/>
            <person name="Ahn B.O."/>
            <person name="Rhee S.Y."/>
            <person name="Sohng J.K."/>
        </authorList>
    </citation>
    <scope>NUCLEOTIDE SEQUENCE</scope>
    <source>
        <tissue evidence="3">Leaf</tissue>
    </source>
</reference>
<evidence type="ECO:0000313" key="4">
    <source>
        <dbReference type="Proteomes" id="UP000634136"/>
    </source>
</evidence>
<feature type="domain" description="VQ" evidence="2">
    <location>
        <begin position="85"/>
        <end position="110"/>
    </location>
</feature>
<feature type="compositionally biased region" description="Basic residues" evidence="1">
    <location>
        <begin position="38"/>
        <end position="47"/>
    </location>
</feature>
<dbReference type="Proteomes" id="UP000634136">
    <property type="component" value="Unassembled WGS sequence"/>
</dbReference>
<feature type="compositionally biased region" description="Pro residues" evidence="1">
    <location>
        <begin position="133"/>
        <end position="145"/>
    </location>
</feature>
<proteinExistence type="predicted"/>
<feature type="region of interest" description="Disordered" evidence="1">
    <location>
        <begin position="1"/>
        <end position="91"/>
    </location>
</feature>
<dbReference type="Pfam" id="PF05678">
    <property type="entry name" value="VQ"/>
    <property type="match status" value="1"/>
</dbReference>
<dbReference type="PANTHER" id="PTHR33783:SF4">
    <property type="entry name" value="VQ MOTIF-CONTAINING PROTEIN 9"/>
    <property type="match status" value="1"/>
</dbReference>
<evidence type="ECO:0000313" key="3">
    <source>
        <dbReference type="EMBL" id="KAF7816987.1"/>
    </source>
</evidence>
<feature type="region of interest" description="Disordered" evidence="1">
    <location>
        <begin position="108"/>
        <end position="145"/>
    </location>
</feature>
<comment type="caution">
    <text evidence="3">The sequence shown here is derived from an EMBL/GenBank/DDBJ whole genome shotgun (WGS) entry which is preliminary data.</text>
</comment>
<dbReference type="OrthoDB" id="1934230at2759"/>
<accession>A0A834T816</accession>
<dbReference type="InterPro" id="IPR008889">
    <property type="entry name" value="VQ"/>
</dbReference>
<dbReference type="PANTHER" id="PTHR33783">
    <property type="entry name" value="PROTEIN HAIKU1"/>
    <property type="match status" value="1"/>
</dbReference>
<feature type="compositionally biased region" description="Low complexity" evidence="1">
    <location>
        <begin position="74"/>
        <end position="89"/>
    </location>
</feature>
<dbReference type="AlphaFoldDB" id="A0A834T816"/>
<feature type="compositionally biased region" description="Pro residues" evidence="1">
    <location>
        <begin position="115"/>
        <end position="125"/>
    </location>
</feature>
<feature type="compositionally biased region" description="Polar residues" evidence="1">
    <location>
        <begin position="24"/>
        <end position="37"/>
    </location>
</feature>
<evidence type="ECO:0000256" key="1">
    <source>
        <dbReference type="SAM" id="MobiDB-lite"/>
    </source>
</evidence>
<dbReference type="InterPro" id="IPR039612">
    <property type="entry name" value="VQ_5/9/14"/>
</dbReference>
<feature type="compositionally biased region" description="Low complexity" evidence="1">
    <location>
        <begin position="7"/>
        <end position="23"/>
    </location>
</feature>
<keyword evidence="4" id="KW-1185">Reference proteome</keyword>
<name>A0A834T816_9FABA</name>
<organism evidence="3 4">
    <name type="scientific">Senna tora</name>
    <dbReference type="NCBI Taxonomy" id="362788"/>
    <lineage>
        <taxon>Eukaryota</taxon>
        <taxon>Viridiplantae</taxon>
        <taxon>Streptophyta</taxon>
        <taxon>Embryophyta</taxon>
        <taxon>Tracheophyta</taxon>
        <taxon>Spermatophyta</taxon>
        <taxon>Magnoliopsida</taxon>
        <taxon>eudicotyledons</taxon>
        <taxon>Gunneridae</taxon>
        <taxon>Pentapetalae</taxon>
        <taxon>rosids</taxon>
        <taxon>fabids</taxon>
        <taxon>Fabales</taxon>
        <taxon>Fabaceae</taxon>
        <taxon>Caesalpinioideae</taxon>
        <taxon>Cassia clade</taxon>
        <taxon>Senna</taxon>
    </lineage>
</organism>
<gene>
    <name evidence="3" type="ORF">G2W53_030956</name>
</gene>